<evidence type="ECO:0000259" key="9">
    <source>
        <dbReference type="Pfam" id="PF12019"/>
    </source>
</evidence>
<evidence type="ECO:0000256" key="4">
    <source>
        <dbReference type="ARBA" id="ARBA00022519"/>
    </source>
</evidence>
<dbReference type="GO" id="GO:0030420">
    <property type="term" value="P:establishment of competence for transformation"/>
    <property type="evidence" value="ECO:0007669"/>
    <property type="project" value="InterPro"/>
</dbReference>
<protein>
    <submittedName>
        <fullName evidence="10">Prepilin-type N-terminal cleavage/methylation domain-containing protein</fullName>
    </submittedName>
</protein>
<comment type="subcellular location">
    <subcellularLocation>
        <location evidence="1">Cell inner membrane</location>
        <topology evidence="1">Single-pass membrane protein</topology>
    </subcellularLocation>
</comment>
<evidence type="ECO:0000256" key="5">
    <source>
        <dbReference type="ARBA" id="ARBA00022692"/>
    </source>
</evidence>
<dbReference type="InterPro" id="IPR045584">
    <property type="entry name" value="Pilin-like"/>
</dbReference>
<dbReference type="Pfam" id="PF12019">
    <property type="entry name" value="GspH"/>
    <property type="match status" value="1"/>
</dbReference>
<proteinExistence type="predicted"/>
<keyword evidence="6 8" id="KW-1133">Transmembrane helix</keyword>
<keyword evidence="3" id="KW-0488">Methylation</keyword>
<dbReference type="SUPFAM" id="SSF54523">
    <property type="entry name" value="Pili subunits"/>
    <property type="match status" value="1"/>
</dbReference>
<evidence type="ECO:0000256" key="7">
    <source>
        <dbReference type="ARBA" id="ARBA00023136"/>
    </source>
</evidence>
<dbReference type="PIRSF" id="PIRSF021292">
    <property type="entry name" value="Competence_ComGD"/>
    <property type="match status" value="1"/>
</dbReference>
<dbReference type="InterPro" id="IPR012902">
    <property type="entry name" value="N_methyl_site"/>
</dbReference>
<name>A0A7V3J9K5_UNCC3</name>
<evidence type="ECO:0000313" key="10">
    <source>
        <dbReference type="EMBL" id="HFZ08856.1"/>
    </source>
</evidence>
<dbReference type="GO" id="GO:0015627">
    <property type="term" value="C:type II protein secretion system complex"/>
    <property type="evidence" value="ECO:0007669"/>
    <property type="project" value="InterPro"/>
</dbReference>
<evidence type="ECO:0000256" key="1">
    <source>
        <dbReference type="ARBA" id="ARBA00004377"/>
    </source>
</evidence>
<keyword evidence="2" id="KW-1003">Cell membrane</keyword>
<feature type="transmembrane region" description="Helical" evidence="8">
    <location>
        <begin position="12"/>
        <end position="30"/>
    </location>
</feature>
<evidence type="ECO:0000256" key="6">
    <source>
        <dbReference type="ARBA" id="ARBA00022989"/>
    </source>
</evidence>
<reference evidence="10" key="1">
    <citation type="journal article" date="2020" name="mSystems">
        <title>Genome- and Community-Level Interaction Insights into Carbon Utilization and Element Cycling Functions of Hydrothermarchaeota in Hydrothermal Sediment.</title>
        <authorList>
            <person name="Zhou Z."/>
            <person name="Liu Y."/>
            <person name="Xu W."/>
            <person name="Pan J."/>
            <person name="Luo Z.H."/>
            <person name="Li M."/>
        </authorList>
    </citation>
    <scope>NUCLEOTIDE SEQUENCE [LARGE SCALE GENOMIC DNA]</scope>
    <source>
        <strain evidence="10">SpSt-757</strain>
    </source>
</reference>
<dbReference type="EMBL" id="DTGG01000061">
    <property type="protein sequence ID" value="HFZ08856.1"/>
    <property type="molecule type" value="Genomic_DNA"/>
</dbReference>
<evidence type="ECO:0000256" key="3">
    <source>
        <dbReference type="ARBA" id="ARBA00022481"/>
    </source>
</evidence>
<dbReference type="AlphaFoldDB" id="A0A7V3J9K5"/>
<dbReference type="GO" id="GO:0005886">
    <property type="term" value="C:plasma membrane"/>
    <property type="evidence" value="ECO:0007669"/>
    <property type="project" value="UniProtKB-SubCell"/>
</dbReference>
<gene>
    <name evidence="10" type="ORF">ENV41_01835</name>
</gene>
<accession>A0A7V3J9K5</accession>
<keyword evidence="5 8" id="KW-0812">Transmembrane</keyword>
<organism evidence="10">
    <name type="scientific">candidate division CPR3 bacterium</name>
    <dbReference type="NCBI Taxonomy" id="2268181"/>
    <lineage>
        <taxon>Bacteria</taxon>
        <taxon>Bacteria division CPR3</taxon>
    </lineage>
</organism>
<dbReference type="GO" id="GO:0015628">
    <property type="term" value="P:protein secretion by the type II secretion system"/>
    <property type="evidence" value="ECO:0007669"/>
    <property type="project" value="InterPro"/>
</dbReference>
<evidence type="ECO:0000256" key="8">
    <source>
        <dbReference type="SAM" id="Phobius"/>
    </source>
</evidence>
<feature type="domain" description="General secretion pathway GspH" evidence="9">
    <location>
        <begin position="42"/>
        <end position="134"/>
    </location>
</feature>
<dbReference type="Gene3D" id="3.30.700.10">
    <property type="entry name" value="Glycoprotein, Type 4 Pilin"/>
    <property type="match status" value="1"/>
</dbReference>
<evidence type="ECO:0000256" key="2">
    <source>
        <dbReference type="ARBA" id="ARBA00022475"/>
    </source>
</evidence>
<dbReference type="NCBIfam" id="TIGR02532">
    <property type="entry name" value="IV_pilin_GFxxxE"/>
    <property type="match status" value="1"/>
</dbReference>
<keyword evidence="4" id="KW-0997">Cell inner membrane</keyword>
<comment type="caution">
    <text evidence="10">The sequence shown here is derived from an EMBL/GenBank/DDBJ whole genome shotgun (WGS) entry which is preliminary data.</text>
</comment>
<dbReference type="InterPro" id="IPR016785">
    <property type="entry name" value="ComGD"/>
</dbReference>
<keyword evidence="7 8" id="KW-0472">Membrane</keyword>
<sequence length="147" mass="16246">MEKSKGINLIEVLIVLAVIGIMTAALSPSFSRFLPSVRLSGAAKELTIQLRKAQQYAVTEQIIYQVTIFPTENKYQLIKKTDPEQIVTEVALPQTISFGTTTLSPPEISFNPAGRPSQSGKIELLNQRNKKIIIEIGPAGFIRSYNE</sequence>
<dbReference type="InterPro" id="IPR022346">
    <property type="entry name" value="T2SS_GspH"/>
</dbReference>